<reference evidence="3" key="1">
    <citation type="submission" date="2016-11" db="UniProtKB">
        <authorList>
            <consortium name="WormBaseParasite"/>
        </authorList>
    </citation>
    <scope>IDENTIFICATION</scope>
</reference>
<name>A0A1I7XX28_9BILA</name>
<feature type="compositionally biased region" description="Basic and acidic residues" evidence="1">
    <location>
        <begin position="42"/>
        <end position="52"/>
    </location>
</feature>
<evidence type="ECO:0000256" key="1">
    <source>
        <dbReference type="SAM" id="MobiDB-lite"/>
    </source>
</evidence>
<feature type="region of interest" description="Disordered" evidence="1">
    <location>
        <begin position="1"/>
        <end position="82"/>
    </location>
</feature>
<proteinExistence type="predicted"/>
<evidence type="ECO:0000313" key="2">
    <source>
        <dbReference type="Proteomes" id="UP000095287"/>
    </source>
</evidence>
<dbReference type="WBParaSite" id="L893_g10476.t1">
    <property type="protein sequence ID" value="L893_g10476.t1"/>
    <property type="gene ID" value="L893_g10476"/>
</dbReference>
<feature type="compositionally biased region" description="Basic and acidic residues" evidence="1">
    <location>
        <begin position="1"/>
        <end position="16"/>
    </location>
</feature>
<organism evidence="2 3">
    <name type="scientific">Steinernema glaseri</name>
    <dbReference type="NCBI Taxonomy" id="37863"/>
    <lineage>
        <taxon>Eukaryota</taxon>
        <taxon>Metazoa</taxon>
        <taxon>Ecdysozoa</taxon>
        <taxon>Nematoda</taxon>
        <taxon>Chromadorea</taxon>
        <taxon>Rhabditida</taxon>
        <taxon>Tylenchina</taxon>
        <taxon>Panagrolaimomorpha</taxon>
        <taxon>Strongyloidoidea</taxon>
        <taxon>Steinernematidae</taxon>
        <taxon>Steinernema</taxon>
    </lineage>
</organism>
<protein>
    <submittedName>
        <fullName evidence="3">Clade I nitrous oxide reductase</fullName>
    </submittedName>
</protein>
<evidence type="ECO:0000313" key="3">
    <source>
        <dbReference type="WBParaSite" id="L893_g10476.t1"/>
    </source>
</evidence>
<dbReference type="Proteomes" id="UP000095287">
    <property type="component" value="Unplaced"/>
</dbReference>
<dbReference type="AlphaFoldDB" id="A0A1I7XX28"/>
<keyword evidence="2" id="KW-1185">Reference proteome</keyword>
<accession>A0A1I7XX28</accession>
<sequence>QTDEDERQHIGGDGEGQHQCPVEPASAGEFAQAGEPGQAHAQHGDADAHAEDQGQGVAQQAAHLGVEQVRPDLQVDALPRQH</sequence>